<proteinExistence type="predicted"/>
<name>A0A0F9JW05_9ZZZZ</name>
<dbReference type="InterPro" id="IPR016181">
    <property type="entry name" value="Acyl_CoA_acyltransferase"/>
</dbReference>
<dbReference type="EMBL" id="LAZR01009211">
    <property type="protein sequence ID" value="KKM74004.1"/>
    <property type="molecule type" value="Genomic_DNA"/>
</dbReference>
<evidence type="ECO:0000313" key="2">
    <source>
        <dbReference type="EMBL" id="KKM74004.1"/>
    </source>
</evidence>
<dbReference type="Gene3D" id="3.40.630.30">
    <property type="match status" value="1"/>
</dbReference>
<dbReference type="PROSITE" id="PS51186">
    <property type="entry name" value="GNAT"/>
    <property type="match status" value="1"/>
</dbReference>
<accession>A0A0F9JW05</accession>
<evidence type="ECO:0000259" key="1">
    <source>
        <dbReference type="PROSITE" id="PS51186"/>
    </source>
</evidence>
<protein>
    <recommendedName>
        <fullName evidence="1">N-acetyltransferase domain-containing protein</fullName>
    </recommendedName>
</protein>
<dbReference type="InterPro" id="IPR000182">
    <property type="entry name" value="GNAT_dom"/>
</dbReference>
<dbReference type="AlphaFoldDB" id="A0A0F9JW05"/>
<comment type="caution">
    <text evidence="2">The sequence shown here is derived from an EMBL/GenBank/DDBJ whole genome shotgun (WGS) entry which is preliminary data.</text>
</comment>
<feature type="domain" description="N-acetyltransferase" evidence="1">
    <location>
        <begin position="5"/>
        <end position="154"/>
    </location>
</feature>
<dbReference type="SUPFAM" id="SSF55729">
    <property type="entry name" value="Acyl-CoA N-acyltransferases (Nat)"/>
    <property type="match status" value="1"/>
</dbReference>
<gene>
    <name evidence="2" type="ORF">LCGC14_1404780</name>
</gene>
<organism evidence="2">
    <name type="scientific">marine sediment metagenome</name>
    <dbReference type="NCBI Taxonomy" id="412755"/>
    <lineage>
        <taxon>unclassified sequences</taxon>
        <taxon>metagenomes</taxon>
        <taxon>ecological metagenomes</taxon>
    </lineage>
</organism>
<reference evidence="2" key="1">
    <citation type="journal article" date="2015" name="Nature">
        <title>Complex archaea that bridge the gap between prokaryotes and eukaryotes.</title>
        <authorList>
            <person name="Spang A."/>
            <person name="Saw J.H."/>
            <person name="Jorgensen S.L."/>
            <person name="Zaremba-Niedzwiedzka K."/>
            <person name="Martijn J."/>
            <person name="Lind A.E."/>
            <person name="van Eijk R."/>
            <person name="Schleper C."/>
            <person name="Guy L."/>
            <person name="Ettema T.J."/>
        </authorList>
    </citation>
    <scope>NUCLEOTIDE SEQUENCE</scope>
</reference>
<dbReference type="GO" id="GO:0016747">
    <property type="term" value="F:acyltransferase activity, transferring groups other than amino-acyl groups"/>
    <property type="evidence" value="ECO:0007669"/>
    <property type="project" value="InterPro"/>
</dbReference>
<sequence>MKNLIIIQRYDPRVDKDALKELFEDFIENKSYFVSHWEKFEDELNKRTLSLQYRNSLIVAKEDGRIVGFGTYTLFGDYLGNDRVLIHQILTRKEDSFKKGIEEQIIRELQLYIKRTLKIDKVYFICQDSDGLQQSIFLKLGIKKSKHFWYEHNI</sequence>